<dbReference type="AlphaFoldDB" id="A0A9W6Q8T8"/>
<dbReference type="InterPro" id="IPR034660">
    <property type="entry name" value="DinB/YfiT-like"/>
</dbReference>
<dbReference type="EMBL" id="BSSA01000008">
    <property type="protein sequence ID" value="GLW70566.1"/>
    <property type="molecule type" value="Genomic_DNA"/>
</dbReference>
<sequence length="165" mass="18022">MTNIESQRRPVPLADGGELDTALAFLAFARECVLKKTEGLTEEQLRRVLVPTGTNLLGLVQHLTDGERYWFGYHVAGQEQYRDVDFGMAVPEDVTAARVLADYREACAASDAVLHGADPSRPTATPVAGVPRSVRWVLAHMTGETTRHAGHADILREQIDGTTGR</sequence>
<name>A0A9W6Q8T8_9ACTN</name>
<evidence type="ECO:0000313" key="2">
    <source>
        <dbReference type="Proteomes" id="UP001165041"/>
    </source>
</evidence>
<dbReference type="SUPFAM" id="SSF109854">
    <property type="entry name" value="DinB/YfiT-like putative metalloenzymes"/>
    <property type="match status" value="1"/>
</dbReference>
<evidence type="ECO:0000313" key="1">
    <source>
        <dbReference type="EMBL" id="GLW70566.1"/>
    </source>
</evidence>
<dbReference type="Gene3D" id="1.20.120.450">
    <property type="entry name" value="dinb family like domain"/>
    <property type="match status" value="1"/>
</dbReference>
<comment type="caution">
    <text evidence="1">The sequence shown here is derived from an EMBL/GenBank/DDBJ whole genome shotgun (WGS) entry which is preliminary data.</text>
</comment>
<dbReference type="Proteomes" id="UP001165041">
    <property type="component" value="Unassembled WGS sequence"/>
</dbReference>
<dbReference type="RefSeq" id="WP_285736382.1">
    <property type="nucleotide sequence ID" value="NZ_BSSA01000008.1"/>
</dbReference>
<gene>
    <name evidence="1" type="ORF">Kpho02_28650</name>
</gene>
<reference evidence="1" key="1">
    <citation type="submission" date="2023-02" db="EMBL/GenBank/DDBJ databases">
        <title>Kitasatospora phosalacinea NBRC 14627.</title>
        <authorList>
            <person name="Ichikawa N."/>
            <person name="Sato H."/>
            <person name="Tonouchi N."/>
        </authorList>
    </citation>
    <scope>NUCLEOTIDE SEQUENCE</scope>
    <source>
        <strain evidence="1">NBRC 14627</strain>
    </source>
</reference>
<protein>
    <submittedName>
        <fullName evidence="1">Mini-circle protein</fullName>
    </submittedName>
</protein>
<dbReference type="Pfam" id="PF04978">
    <property type="entry name" value="MST"/>
    <property type="match status" value="1"/>
</dbReference>
<organism evidence="1 2">
    <name type="scientific">Kitasatospora phosalacinea</name>
    <dbReference type="NCBI Taxonomy" id="2065"/>
    <lineage>
        <taxon>Bacteria</taxon>
        <taxon>Bacillati</taxon>
        <taxon>Actinomycetota</taxon>
        <taxon>Actinomycetes</taxon>
        <taxon>Kitasatosporales</taxon>
        <taxon>Streptomycetaceae</taxon>
        <taxon>Kitasatospora</taxon>
    </lineage>
</organism>
<dbReference type="InterPro" id="IPR007061">
    <property type="entry name" value="MST-like"/>
</dbReference>
<accession>A0A9W6Q8T8</accession>
<proteinExistence type="predicted"/>